<gene>
    <name evidence="1" type="ORF">BKA67DRAFT_254452</name>
</gene>
<organism evidence="1 2">
    <name type="scientific">Truncatella angustata</name>
    <dbReference type="NCBI Taxonomy" id="152316"/>
    <lineage>
        <taxon>Eukaryota</taxon>
        <taxon>Fungi</taxon>
        <taxon>Dikarya</taxon>
        <taxon>Ascomycota</taxon>
        <taxon>Pezizomycotina</taxon>
        <taxon>Sordariomycetes</taxon>
        <taxon>Xylariomycetidae</taxon>
        <taxon>Amphisphaeriales</taxon>
        <taxon>Sporocadaceae</taxon>
        <taxon>Truncatella</taxon>
    </lineage>
</organism>
<protein>
    <submittedName>
        <fullName evidence="1">Uncharacterized protein</fullName>
    </submittedName>
</protein>
<proteinExistence type="predicted"/>
<evidence type="ECO:0000313" key="1">
    <source>
        <dbReference type="EMBL" id="KAH6656036.1"/>
    </source>
</evidence>
<dbReference type="GeneID" id="70124658"/>
<reference evidence="1" key="1">
    <citation type="journal article" date="2021" name="Nat. Commun.">
        <title>Genetic determinants of endophytism in the Arabidopsis root mycobiome.</title>
        <authorList>
            <person name="Mesny F."/>
            <person name="Miyauchi S."/>
            <person name="Thiergart T."/>
            <person name="Pickel B."/>
            <person name="Atanasova L."/>
            <person name="Karlsson M."/>
            <person name="Huettel B."/>
            <person name="Barry K.W."/>
            <person name="Haridas S."/>
            <person name="Chen C."/>
            <person name="Bauer D."/>
            <person name="Andreopoulos W."/>
            <person name="Pangilinan J."/>
            <person name="LaButti K."/>
            <person name="Riley R."/>
            <person name="Lipzen A."/>
            <person name="Clum A."/>
            <person name="Drula E."/>
            <person name="Henrissat B."/>
            <person name="Kohler A."/>
            <person name="Grigoriev I.V."/>
            <person name="Martin F.M."/>
            <person name="Hacquard S."/>
        </authorList>
    </citation>
    <scope>NUCLEOTIDE SEQUENCE</scope>
    <source>
        <strain evidence="1">MPI-SDFR-AT-0073</strain>
    </source>
</reference>
<dbReference type="Proteomes" id="UP000758603">
    <property type="component" value="Unassembled WGS sequence"/>
</dbReference>
<accession>A0A9P8UQ27</accession>
<comment type="caution">
    <text evidence="1">The sequence shown here is derived from an EMBL/GenBank/DDBJ whole genome shotgun (WGS) entry which is preliminary data.</text>
</comment>
<dbReference type="EMBL" id="JAGPXC010000003">
    <property type="protein sequence ID" value="KAH6656036.1"/>
    <property type="molecule type" value="Genomic_DNA"/>
</dbReference>
<keyword evidence="2" id="KW-1185">Reference proteome</keyword>
<sequence length="288" mass="32826">MPRRPCGPHDRRLLRHRCRPCIQLHIKLQCDELESHGPVQNFMPYKPPPVMVTTQLRVANSTSLDEQYPVLEKSLDAYFTFVGQPSAVTACFTHRALKTFLVEGRPIHTAVSAIVNVLEFRKSRRDLIGNLTNFQVFKLRQSLRTQLSNMLKVDTGGPKQQALLFAMLLCLFELLTEETGVGFFTIMEVITDQIARNLPEIPCVSSADAPLLLFYCMASCYKALILDEAPPIGKVQDLFTHNPACLRECNDVDLHTRLFYQICDFLVLLSKCNARYVVLKFTCFHFQT</sequence>
<dbReference type="AlphaFoldDB" id="A0A9P8UQ27"/>
<name>A0A9P8UQ27_9PEZI</name>
<evidence type="ECO:0000313" key="2">
    <source>
        <dbReference type="Proteomes" id="UP000758603"/>
    </source>
</evidence>
<dbReference type="RefSeq" id="XP_045960301.1">
    <property type="nucleotide sequence ID" value="XM_046095765.1"/>
</dbReference>